<gene>
    <name evidence="2" type="ORF">CITCOLO1_LOCUS10007</name>
</gene>
<organism evidence="2 3">
    <name type="scientific">Citrullus colocynthis</name>
    <name type="common">colocynth</name>
    <dbReference type="NCBI Taxonomy" id="252529"/>
    <lineage>
        <taxon>Eukaryota</taxon>
        <taxon>Viridiplantae</taxon>
        <taxon>Streptophyta</taxon>
        <taxon>Embryophyta</taxon>
        <taxon>Tracheophyta</taxon>
        <taxon>Spermatophyta</taxon>
        <taxon>Magnoliopsida</taxon>
        <taxon>eudicotyledons</taxon>
        <taxon>Gunneridae</taxon>
        <taxon>Pentapetalae</taxon>
        <taxon>rosids</taxon>
        <taxon>fabids</taxon>
        <taxon>Cucurbitales</taxon>
        <taxon>Cucurbitaceae</taxon>
        <taxon>Benincaseae</taxon>
        <taxon>Citrullus</taxon>
    </lineage>
</organism>
<dbReference type="EMBL" id="OZ021737">
    <property type="protein sequence ID" value="CAK9318053.1"/>
    <property type="molecule type" value="Genomic_DNA"/>
</dbReference>
<feature type="signal peptide" evidence="1">
    <location>
        <begin position="1"/>
        <end position="17"/>
    </location>
</feature>
<evidence type="ECO:0000256" key="1">
    <source>
        <dbReference type="SAM" id="SignalP"/>
    </source>
</evidence>
<reference evidence="2 3" key="1">
    <citation type="submission" date="2024-03" db="EMBL/GenBank/DDBJ databases">
        <authorList>
            <person name="Gkanogiannis A."/>
            <person name="Becerra Lopez-Lavalle L."/>
        </authorList>
    </citation>
    <scope>NUCLEOTIDE SEQUENCE [LARGE SCALE GENOMIC DNA]</scope>
</reference>
<protein>
    <submittedName>
        <fullName evidence="2">Uncharacterized protein</fullName>
    </submittedName>
</protein>
<name>A0ABP0YGC1_9ROSI</name>
<dbReference type="Proteomes" id="UP001642487">
    <property type="component" value="Chromosome 3"/>
</dbReference>
<evidence type="ECO:0000313" key="2">
    <source>
        <dbReference type="EMBL" id="CAK9318053.1"/>
    </source>
</evidence>
<keyword evidence="3" id="KW-1185">Reference proteome</keyword>
<feature type="chain" id="PRO_5045080580" evidence="1">
    <location>
        <begin position="18"/>
        <end position="145"/>
    </location>
</feature>
<keyword evidence="1" id="KW-0732">Signal</keyword>
<accession>A0ABP0YGC1</accession>
<evidence type="ECO:0000313" key="3">
    <source>
        <dbReference type="Proteomes" id="UP001642487"/>
    </source>
</evidence>
<proteinExistence type="predicted"/>
<sequence length="145" mass="15851">MCFTYVGSLTLPVVAVCTSLHQDAITRVNICSPHSLPTELTAANCLVPPQLVAATPAPPPLPEACVTVFQLRATVRIDADAHEGDKYHMSLLVETSTWRKGKQSKRLLSLNRRVNIQIGRFDTLSSILLSHEESGESGSYVKRPL</sequence>